<dbReference type="Proteomes" id="UP001164761">
    <property type="component" value="Plasmid unnamed2"/>
</dbReference>
<keyword evidence="4" id="KW-1185">Reference proteome</keyword>
<dbReference type="EMBL" id="CP104069">
    <property type="protein sequence ID" value="WAH45013.1"/>
    <property type="molecule type" value="Genomic_DNA"/>
</dbReference>
<feature type="transmembrane region" description="Helical" evidence="2">
    <location>
        <begin position="124"/>
        <end position="147"/>
    </location>
</feature>
<feature type="transmembrane region" description="Helical" evidence="2">
    <location>
        <begin position="187"/>
        <end position="204"/>
    </location>
</feature>
<feature type="transmembrane region" description="Helical" evidence="2">
    <location>
        <begin position="153"/>
        <end position="175"/>
    </location>
</feature>
<reference evidence="3" key="1">
    <citation type="submission" date="2022-08" db="EMBL/GenBank/DDBJ databases">
        <title>Alicyclobacillus fastidiosus DSM 17978, complete genome.</title>
        <authorList>
            <person name="Wang Q."/>
            <person name="Cai R."/>
            <person name="Wang Z."/>
        </authorList>
    </citation>
    <scope>NUCLEOTIDE SEQUENCE</scope>
    <source>
        <strain evidence="3">DSM 17978</strain>
        <plasmid evidence="3">unnamed2</plasmid>
    </source>
</reference>
<feature type="transmembrane region" description="Helical" evidence="2">
    <location>
        <begin position="37"/>
        <end position="59"/>
    </location>
</feature>
<gene>
    <name evidence="3" type="ORF">NZD89_28950</name>
</gene>
<keyword evidence="2" id="KW-0472">Membrane</keyword>
<feature type="coiled-coil region" evidence="1">
    <location>
        <begin position="93"/>
        <end position="120"/>
    </location>
</feature>
<dbReference type="Pfam" id="PF16955">
    <property type="entry name" value="OFeT_1"/>
    <property type="match status" value="1"/>
</dbReference>
<name>A0ABY6ZPW2_9BACL</name>
<geneLocation type="plasmid" evidence="3 4">
    <name>unnamed2</name>
</geneLocation>
<proteinExistence type="predicted"/>
<protein>
    <recommendedName>
        <fullName evidence="5">GDT1 family protein</fullName>
    </recommendedName>
</protein>
<dbReference type="InterPro" id="IPR031594">
    <property type="entry name" value="OFeT_1"/>
</dbReference>
<organism evidence="3 4">
    <name type="scientific">Alicyclobacillus fastidiosus</name>
    <dbReference type="NCBI Taxonomy" id="392011"/>
    <lineage>
        <taxon>Bacteria</taxon>
        <taxon>Bacillati</taxon>
        <taxon>Bacillota</taxon>
        <taxon>Bacilli</taxon>
        <taxon>Bacillales</taxon>
        <taxon>Alicyclobacillaceae</taxon>
        <taxon>Alicyclobacillus</taxon>
    </lineage>
</organism>
<sequence>MDIYAIGASFIGTFVEFVEALTIILAAGAIRGFKSSLLGAFSAAVILGALIAIIGTPLVHVIQLFWVQLFVGLFMLLFGIRWLRKAILRYSGMKALHNEAESYEKELKRQQATQKDANSTIDRFAFGTAFTGTFLEGLEAIFIVITFGLSAKAMSSAIVGAFAAMIVVVILGVTLRTPLTKVPENTLKFIVGVMLTSFGAFWLGESFGVAWPQKDLSILYMVVTLLVISFILVQRCKRALVQSKHLPQSGGIGSGSK</sequence>
<evidence type="ECO:0008006" key="5">
    <source>
        <dbReference type="Google" id="ProtNLM"/>
    </source>
</evidence>
<evidence type="ECO:0000256" key="1">
    <source>
        <dbReference type="SAM" id="Coils"/>
    </source>
</evidence>
<keyword evidence="3" id="KW-0614">Plasmid</keyword>
<accession>A0ABY6ZPW2</accession>
<evidence type="ECO:0000313" key="3">
    <source>
        <dbReference type="EMBL" id="WAH45013.1"/>
    </source>
</evidence>
<keyword evidence="1" id="KW-0175">Coiled coil</keyword>
<dbReference type="RefSeq" id="WP_268008882.1">
    <property type="nucleotide sequence ID" value="NZ_BSUT01000007.1"/>
</dbReference>
<feature type="transmembrane region" description="Helical" evidence="2">
    <location>
        <begin position="6"/>
        <end position="30"/>
    </location>
</feature>
<evidence type="ECO:0000256" key="2">
    <source>
        <dbReference type="SAM" id="Phobius"/>
    </source>
</evidence>
<feature type="transmembrane region" description="Helical" evidence="2">
    <location>
        <begin position="65"/>
        <end position="83"/>
    </location>
</feature>
<feature type="transmembrane region" description="Helical" evidence="2">
    <location>
        <begin position="216"/>
        <end position="233"/>
    </location>
</feature>
<evidence type="ECO:0000313" key="4">
    <source>
        <dbReference type="Proteomes" id="UP001164761"/>
    </source>
</evidence>
<keyword evidence="2" id="KW-0812">Transmembrane</keyword>
<keyword evidence="2" id="KW-1133">Transmembrane helix</keyword>